<dbReference type="GO" id="GO:0016020">
    <property type="term" value="C:membrane"/>
    <property type="evidence" value="ECO:0007669"/>
    <property type="project" value="UniProtKB-SubCell"/>
</dbReference>
<name>A0A6N7EM16_9MICO</name>
<comment type="subcellular location">
    <subcellularLocation>
        <location evidence="1">Membrane</location>
        <topology evidence="1">Multi-pass membrane protein</topology>
    </subcellularLocation>
</comment>
<keyword evidence="2" id="KW-0812">Transmembrane</keyword>
<evidence type="ECO:0000256" key="4">
    <source>
        <dbReference type="ARBA" id="ARBA00023136"/>
    </source>
</evidence>
<dbReference type="RefSeq" id="WP_152196358.1">
    <property type="nucleotide sequence ID" value="NZ_VUKD01000005.1"/>
</dbReference>
<dbReference type="InterPro" id="IPR032808">
    <property type="entry name" value="DoxX"/>
</dbReference>
<evidence type="ECO:0000313" key="6">
    <source>
        <dbReference type="Proteomes" id="UP000437709"/>
    </source>
</evidence>
<evidence type="ECO:0000313" key="5">
    <source>
        <dbReference type="EMBL" id="MPV38481.1"/>
    </source>
</evidence>
<protein>
    <submittedName>
        <fullName evidence="5">DoxX family membrane protein</fullName>
    </submittedName>
</protein>
<organism evidence="5 6">
    <name type="scientific">Georgenia subflava</name>
    <dbReference type="NCBI Taxonomy" id="1622177"/>
    <lineage>
        <taxon>Bacteria</taxon>
        <taxon>Bacillati</taxon>
        <taxon>Actinomycetota</taxon>
        <taxon>Actinomycetes</taxon>
        <taxon>Micrococcales</taxon>
        <taxon>Bogoriellaceae</taxon>
        <taxon>Georgenia</taxon>
    </lineage>
</organism>
<gene>
    <name evidence="5" type="ORF">GB881_15795</name>
</gene>
<sequence length="165" mass="17768">MSPTRLLARPMLASVFVVDGIDALRHPDEHAARFKKVQGYLEKAGVPPALAGDAKMLTRVAGAVSVVSGLLLATGRRPRSAALTLAIVNIPMTVINNPVWDAKDKEERKRYLSGLLRGVGLGGGLLLAAADLAGKPSLGWRIGNAREHRADLRETRTALKERYKD</sequence>
<keyword evidence="3" id="KW-1133">Transmembrane helix</keyword>
<dbReference type="AlphaFoldDB" id="A0A6N7EM16"/>
<keyword evidence="6" id="KW-1185">Reference proteome</keyword>
<evidence type="ECO:0000256" key="3">
    <source>
        <dbReference type="ARBA" id="ARBA00022989"/>
    </source>
</evidence>
<dbReference type="Pfam" id="PF07681">
    <property type="entry name" value="DoxX"/>
    <property type="match status" value="1"/>
</dbReference>
<dbReference type="OrthoDB" id="329282at2"/>
<keyword evidence="4" id="KW-0472">Membrane</keyword>
<comment type="caution">
    <text evidence="5">The sequence shown here is derived from an EMBL/GenBank/DDBJ whole genome shotgun (WGS) entry which is preliminary data.</text>
</comment>
<evidence type="ECO:0000256" key="1">
    <source>
        <dbReference type="ARBA" id="ARBA00004141"/>
    </source>
</evidence>
<dbReference type="EMBL" id="WHPC01000083">
    <property type="protein sequence ID" value="MPV38481.1"/>
    <property type="molecule type" value="Genomic_DNA"/>
</dbReference>
<accession>A0A6N7EM16</accession>
<dbReference type="Proteomes" id="UP000437709">
    <property type="component" value="Unassembled WGS sequence"/>
</dbReference>
<proteinExistence type="predicted"/>
<reference evidence="5 6" key="1">
    <citation type="submission" date="2019-10" db="EMBL/GenBank/DDBJ databases">
        <title>Georgenia wutianyii sp. nov. and Georgenia yuyongxinii sp. nov. isolated from plateau pika (Ochotona curzoniae) in the Qinghai-Tibet plateau of China.</title>
        <authorList>
            <person name="Tian Z."/>
        </authorList>
    </citation>
    <scope>NUCLEOTIDE SEQUENCE [LARGE SCALE GENOMIC DNA]</scope>
    <source>
        <strain evidence="5 6">JCM 19765</strain>
    </source>
</reference>
<evidence type="ECO:0000256" key="2">
    <source>
        <dbReference type="ARBA" id="ARBA00022692"/>
    </source>
</evidence>